<feature type="compositionally biased region" description="Polar residues" evidence="1">
    <location>
        <begin position="84"/>
        <end position="98"/>
    </location>
</feature>
<evidence type="ECO:0000313" key="2">
    <source>
        <dbReference type="EMBL" id="KIO15320.1"/>
    </source>
</evidence>
<reference evidence="3" key="2">
    <citation type="submission" date="2015-01" db="EMBL/GenBank/DDBJ databases">
        <title>Evolutionary Origins and Diversification of the Mycorrhizal Mutualists.</title>
        <authorList>
            <consortium name="DOE Joint Genome Institute"/>
            <consortium name="Mycorrhizal Genomics Consortium"/>
            <person name="Kohler A."/>
            <person name="Kuo A."/>
            <person name="Nagy L.G."/>
            <person name="Floudas D."/>
            <person name="Copeland A."/>
            <person name="Barry K.W."/>
            <person name="Cichocki N."/>
            <person name="Veneault-Fourrey C."/>
            <person name="LaButti K."/>
            <person name="Lindquist E.A."/>
            <person name="Lipzen A."/>
            <person name="Lundell T."/>
            <person name="Morin E."/>
            <person name="Murat C."/>
            <person name="Riley R."/>
            <person name="Ohm R."/>
            <person name="Sun H."/>
            <person name="Tunlid A."/>
            <person name="Henrissat B."/>
            <person name="Grigoriev I.V."/>
            <person name="Hibbett D.S."/>
            <person name="Martin F."/>
        </authorList>
    </citation>
    <scope>NUCLEOTIDE SEQUENCE [LARGE SCALE GENOMIC DNA]</scope>
    <source>
        <strain evidence="3">MUT 4182</strain>
    </source>
</reference>
<accession>A0A0C3PLZ2</accession>
<protein>
    <submittedName>
        <fullName evidence="2">Uncharacterized protein</fullName>
    </submittedName>
</protein>
<feature type="compositionally biased region" description="Polar residues" evidence="1">
    <location>
        <begin position="18"/>
        <end position="32"/>
    </location>
</feature>
<reference evidence="2 3" key="1">
    <citation type="submission" date="2014-04" db="EMBL/GenBank/DDBJ databases">
        <authorList>
            <consortium name="DOE Joint Genome Institute"/>
            <person name="Kuo A."/>
            <person name="Girlanda M."/>
            <person name="Perotto S."/>
            <person name="Kohler A."/>
            <person name="Nagy L.G."/>
            <person name="Floudas D."/>
            <person name="Copeland A."/>
            <person name="Barry K.W."/>
            <person name="Cichocki N."/>
            <person name="Veneault-Fourrey C."/>
            <person name="LaButti K."/>
            <person name="Lindquist E.A."/>
            <person name="Lipzen A."/>
            <person name="Lundell T."/>
            <person name="Morin E."/>
            <person name="Murat C."/>
            <person name="Sun H."/>
            <person name="Tunlid A."/>
            <person name="Henrissat B."/>
            <person name="Grigoriev I.V."/>
            <person name="Hibbett D.S."/>
            <person name="Martin F."/>
            <person name="Nordberg H.P."/>
            <person name="Cantor M.N."/>
            <person name="Hua S.X."/>
        </authorList>
    </citation>
    <scope>NUCLEOTIDE SEQUENCE [LARGE SCALE GENOMIC DNA]</scope>
    <source>
        <strain evidence="2 3">MUT 4182</strain>
    </source>
</reference>
<proteinExistence type="predicted"/>
<evidence type="ECO:0000256" key="1">
    <source>
        <dbReference type="SAM" id="MobiDB-lite"/>
    </source>
</evidence>
<evidence type="ECO:0000313" key="3">
    <source>
        <dbReference type="Proteomes" id="UP000054248"/>
    </source>
</evidence>
<keyword evidence="3" id="KW-1185">Reference proteome</keyword>
<feature type="region of interest" description="Disordered" evidence="1">
    <location>
        <begin position="1"/>
        <end position="33"/>
    </location>
</feature>
<feature type="non-terminal residue" evidence="2">
    <location>
        <position position="108"/>
    </location>
</feature>
<feature type="region of interest" description="Disordered" evidence="1">
    <location>
        <begin position="84"/>
        <end position="108"/>
    </location>
</feature>
<dbReference type="EMBL" id="KN824216">
    <property type="protein sequence ID" value="KIO15320.1"/>
    <property type="molecule type" value="Genomic_DNA"/>
</dbReference>
<gene>
    <name evidence="2" type="ORF">M407DRAFT_35130</name>
</gene>
<dbReference type="OrthoDB" id="3314645at2759"/>
<dbReference type="Proteomes" id="UP000054248">
    <property type="component" value="Unassembled WGS sequence"/>
</dbReference>
<feature type="compositionally biased region" description="Basic and acidic residues" evidence="1">
    <location>
        <begin position="1"/>
        <end position="16"/>
    </location>
</feature>
<dbReference type="HOGENOM" id="CLU_2203412_0_0_1"/>
<organism evidence="2 3">
    <name type="scientific">Tulasnella calospora MUT 4182</name>
    <dbReference type="NCBI Taxonomy" id="1051891"/>
    <lineage>
        <taxon>Eukaryota</taxon>
        <taxon>Fungi</taxon>
        <taxon>Dikarya</taxon>
        <taxon>Basidiomycota</taxon>
        <taxon>Agaricomycotina</taxon>
        <taxon>Agaricomycetes</taxon>
        <taxon>Cantharellales</taxon>
        <taxon>Tulasnellaceae</taxon>
        <taxon>Tulasnella</taxon>
    </lineage>
</organism>
<sequence length="108" mass="11770">MDHDHNQHQSFQEEHPAQQPTLSGDAFGQNTVPVVMDPSVQQLAHLFGQIINMQTANLQGHRTDLATFTNDIVNRLYSLVGAQASTQDNGTADSSTPKTVRVADPGNF</sequence>
<name>A0A0C3PLZ2_9AGAM</name>
<dbReference type="AlphaFoldDB" id="A0A0C3PLZ2"/>